<evidence type="ECO:0000256" key="5">
    <source>
        <dbReference type="ARBA" id="ARBA00022692"/>
    </source>
</evidence>
<feature type="disulfide bond" evidence="17">
    <location>
        <begin position="519"/>
        <end position="524"/>
    </location>
</feature>
<dbReference type="PROSITE" id="PS00243">
    <property type="entry name" value="I_EGF_1"/>
    <property type="match status" value="1"/>
</dbReference>
<dbReference type="InterPro" id="IPR014836">
    <property type="entry name" value="Integrin_bsu_cyt_dom"/>
</dbReference>
<feature type="disulfide bond" evidence="17">
    <location>
        <begin position="558"/>
        <end position="563"/>
    </location>
</feature>
<dbReference type="AlphaFoldDB" id="A0A8W8MG02"/>
<dbReference type="GO" id="GO:0008305">
    <property type="term" value="C:integrin complex"/>
    <property type="evidence" value="ECO:0007669"/>
    <property type="project" value="TreeGrafter"/>
</dbReference>
<feature type="disulfide bond" evidence="17">
    <location>
        <begin position="629"/>
        <end position="708"/>
    </location>
</feature>
<feature type="disulfide bond" evidence="17">
    <location>
        <begin position="40"/>
        <end position="50"/>
    </location>
</feature>
<feature type="domain" description="Integrin beta subunit tail" evidence="24">
    <location>
        <begin position="623"/>
        <end position="713"/>
    </location>
</feature>
<dbReference type="SMART" id="SM01241">
    <property type="entry name" value="Integrin_b_cyt"/>
    <property type="match status" value="1"/>
</dbReference>
<dbReference type="GO" id="GO:0005178">
    <property type="term" value="F:integrin binding"/>
    <property type="evidence" value="ECO:0007669"/>
    <property type="project" value="TreeGrafter"/>
</dbReference>
<dbReference type="InterPro" id="IPR032695">
    <property type="entry name" value="Integrin_dom_sf"/>
</dbReference>
<dbReference type="Gene3D" id="2.60.40.1510">
    <property type="entry name" value="ntegrin, alpha v. Chain A, domain 3"/>
    <property type="match status" value="1"/>
</dbReference>
<evidence type="ECO:0000256" key="10">
    <source>
        <dbReference type="ARBA" id="ARBA00022842"/>
    </source>
</evidence>
<feature type="disulfide bond" evidence="17">
    <location>
        <begin position="565"/>
        <end position="574"/>
    </location>
</feature>
<dbReference type="EnsemblMetazoa" id="G32776.1">
    <property type="protein sequence ID" value="G32776.1:cds"/>
    <property type="gene ID" value="G32776"/>
</dbReference>
<dbReference type="SUPFAM" id="SSF57196">
    <property type="entry name" value="EGF/Laminin"/>
    <property type="match status" value="2"/>
</dbReference>
<dbReference type="GO" id="GO:0009986">
    <property type="term" value="C:cell surface"/>
    <property type="evidence" value="ECO:0007669"/>
    <property type="project" value="TreeGrafter"/>
</dbReference>
<protein>
    <recommendedName>
        <fullName evidence="18">Integrin beta</fullName>
    </recommendedName>
</protein>
<feature type="disulfide bond" evidence="17">
    <location>
        <begin position="485"/>
        <end position="494"/>
    </location>
</feature>
<evidence type="ECO:0000256" key="12">
    <source>
        <dbReference type="ARBA" id="ARBA00022989"/>
    </source>
</evidence>
<feature type="signal peptide" evidence="20">
    <location>
        <begin position="1"/>
        <end position="21"/>
    </location>
</feature>
<dbReference type="GO" id="GO:0005925">
    <property type="term" value="C:focal adhesion"/>
    <property type="evidence" value="ECO:0007669"/>
    <property type="project" value="TreeGrafter"/>
</dbReference>
<evidence type="ECO:0000256" key="18">
    <source>
        <dbReference type="RuleBase" id="RU000633"/>
    </source>
</evidence>
<evidence type="ECO:0000256" key="9">
    <source>
        <dbReference type="ARBA" id="ARBA00022837"/>
    </source>
</evidence>
<feature type="disulfide bond" evidence="17">
    <location>
        <begin position="604"/>
        <end position="613"/>
    </location>
</feature>
<dbReference type="Proteomes" id="UP000005408">
    <property type="component" value="Unassembled WGS sequence"/>
</dbReference>
<dbReference type="PRINTS" id="PR01186">
    <property type="entry name" value="INTEGRINB"/>
</dbReference>
<feature type="disulfide bond" evidence="17">
    <location>
        <begin position="597"/>
        <end position="602"/>
    </location>
</feature>
<keyword evidence="7 20" id="KW-0732">Signal</keyword>
<evidence type="ECO:0000256" key="2">
    <source>
        <dbReference type="ARBA" id="ARBA00007449"/>
    </source>
</evidence>
<feature type="disulfide bond" evidence="17">
    <location>
        <begin position="537"/>
        <end position="542"/>
    </location>
</feature>
<feature type="disulfide bond" evidence="17">
    <location>
        <begin position="623"/>
        <end position="632"/>
    </location>
</feature>
<feature type="domain" description="Integrin beta subunit VWA" evidence="22">
    <location>
        <begin position="27"/>
        <end position="457"/>
    </location>
</feature>
<evidence type="ECO:0000256" key="1">
    <source>
        <dbReference type="ARBA" id="ARBA00004251"/>
    </source>
</evidence>
<evidence type="ECO:0000256" key="8">
    <source>
        <dbReference type="ARBA" id="ARBA00022737"/>
    </source>
</evidence>
<keyword evidence="13 18" id="KW-0401">Integrin</keyword>
<keyword evidence="26" id="KW-1185">Reference proteome</keyword>
<feature type="disulfide bond" evidence="17">
    <location>
        <begin position="393"/>
        <end position="406"/>
    </location>
</feature>
<keyword evidence="9" id="KW-0106">Calcium</keyword>
<dbReference type="Gene3D" id="3.40.50.410">
    <property type="entry name" value="von Willebrand factor, type A domain"/>
    <property type="match status" value="1"/>
</dbReference>
<dbReference type="InterPro" id="IPR012896">
    <property type="entry name" value="Integrin_bsu_tail"/>
</dbReference>
<feature type="disulfide bond" evidence="17">
    <location>
        <begin position="244"/>
        <end position="285"/>
    </location>
</feature>
<dbReference type="FunFam" id="2.10.25.10:FF:000075">
    <property type="entry name" value="Integrin beta"/>
    <property type="match status" value="1"/>
</dbReference>
<dbReference type="InterPro" id="IPR036465">
    <property type="entry name" value="vWFA_dom_sf"/>
</dbReference>
<dbReference type="SUPFAM" id="SSF53300">
    <property type="entry name" value="vWA-like"/>
    <property type="match status" value="1"/>
</dbReference>
<evidence type="ECO:0000256" key="19">
    <source>
        <dbReference type="SAM" id="Phobius"/>
    </source>
</evidence>
<evidence type="ECO:0000256" key="7">
    <source>
        <dbReference type="ARBA" id="ARBA00022729"/>
    </source>
</evidence>
<dbReference type="Gene3D" id="2.10.25.10">
    <property type="entry name" value="Laminin"/>
    <property type="match status" value="3"/>
</dbReference>
<evidence type="ECO:0000256" key="13">
    <source>
        <dbReference type="ARBA" id="ARBA00023037"/>
    </source>
</evidence>
<keyword evidence="11 18" id="KW-0130">Cell adhesion</keyword>
<dbReference type="InterPro" id="IPR036349">
    <property type="entry name" value="Integrin_bsu_tail_dom_sf"/>
</dbReference>
<dbReference type="SUPFAM" id="SSF69687">
    <property type="entry name" value="Integrin beta tail domain"/>
    <property type="match status" value="1"/>
</dbReference>
<feature type="disulfide bond" evidence="17">
    <location>
        <begin position="455"/>
        <end position="459"/>
    </location>
</feature>
<feature type="disulfide bond" evidence="17">
    <location>
        <begin position="188"/>
        <end position="196"/>
    </location>
</feature>
<feature type="domain" description="EGF-like" evidence="21">
    <location>
        <begin position="458"/>
        <end position="495"/>
    </location>
</feature>
<sequence length="802" mass="89220">MKVPTWGRLIFICCSIYCVNSLCFGKRCGECLITQQCSWCKDRNFTRTRCATNGTLSADGCINIVHRKDHAVTLIKNSGFSDGGQGQDSVQIKPQHVSIKLVPNLFLYKTNFSVSYKIAKDFPLDLYFLNDPSPTMKTLQSSLKSLAKDIESGIKNLTDDYRFGLGTSMDKAVRPFSRTSAEFLDDPCFNTTDSVCEKVYSFRHRLNLTDDIEAFEKAIDDVQVTANYDKPVGMFDGLIQTMVCGEHIGWREKSRRMLVYATDMAFHHGGDGWLAGLLEPNDGNCHLDSEGFYTKANLQDYPSVGQIIQKAKENNINIIFVIGGNSSLSVRNLYYDTLATLMPGHTLQASALSIDARNILDIVSDNYKRLRETVKLVVNGHGEDLTIKLYTACETDGRVNEQTNICSRLTTEKVAKFFPVIMSNFTTCPEKRNVTFTIFPEGLEERVQVDIEHVCDCDCQLQPEAEPNSDKCSYNGTYECGICNCNPGWVGDVCECDNRGTIEETCGTSKGICNNAGNCTCRRCECFEGYSGDKCECNDKNCRSYDRLLCGGPDRGRCDCGKCVCNANYMGKACECLKSTAPCQNSNGTVCSGNGECVCGRCQCRSGFRGELCDKCFSCPGLCNNNKDCAECFAFGTGIYNSSVCKQLCTNVRTTDEFHVAAPENQETNSSSTFKSCITEDEHKCIINFNVYDRENGLEVKVNKRKRCPPGPPDPLTIGLGISGAIFIVGILLLVLWKILTMVYDNLEYSRFESEIKNPAWEKSENPIYNDCVQTVHNPMCDLGFKVEDMDDQLIGATSERI</sequence>
<feature type="disulfide bond" evidence="17">
    <location>
        <begin position="31"/>
        <end position="61"/>
    </location>
</feature>
<dbReference type="InterPro" id="IPR057243">
    <property type="entry name" value="Integrin_I-EGF_CS"/>
</dbReference>
<evidence type="ECO:0000256" key="3">
    <source>
        <dbReference type="ARBA" id="ARBA00022475"/>
    </source>
</evidence>
<proteinExistence type="inferred from homology"/>
<dbReference type="Pfam" id="PF07974">
    <property type="entry name" value="EGF_2"/>
    <property type="match status" value="1"/>
</dbReference>
<keyword evidence="12 19" id="KW-1133">Transmembrane helix</keyword>
<dbReference type="InterPro" id="IPR002369">
    <property type="entry name" value="Integrin_bsu_VWA"/>
</dbReference>
<keyword evidence="5 18" id="KW-0812">Transmembrane</keyword>
<feature type="disulfide bond" evidence="17">
    <location>
        <begin position="616"/>
        <end position="619"/>
    </location>
</feature>
<feature type="disulfide bond" evidence="17">
    <location>
        <begin position="649"/>
        <end position="685"/>
    </location>
</feature>
<name>A0A8W8MG02_MAGGI</name>
<dbReference type="FunFam" id="2.10.25.10:FF:000098">
    <property type="entry name" value="Integrin beta"/>
    <property type="match status" value="1"/>
</dbReference>
<comment type="similarity">
    <text evidence="2 18">Belongs to the integrin beta chain family.</text>
</comment>
<feature type="disulfide bond" evidence="17">
    <location>
        <begin position="521"/>
        <end position="550"/>
    </location>
</feature>
<dbReference type="PANTHER" id="PTHR10082">
    <property type="entry name" value="INTEGRIN BETA SUBUNIT"/>
    <property type="match status" value="1"/>
</dbReference>
<feature type="disulfide bond" evidence="17">
    <location>
        <begin position="599"/>
        <end position="645"/>
    </location>
</feature>
<keyword evidence="3" id="KW-1003">Cell membrane</keyword>
<dbReference type="InterPro" id="IPR000742">
    <property type="entry name" value="EGF"/>
</dbReference>
<dbReference type="InterPro" id="IPR015812">
    <property type="entry name" value="Integrin_bsu"/>
</dbReference>
<dbReference type="GO" id="GO:0098609">
    <property type="term" value="P:cell-cell adhesion"/>
    <property type="evidence" value="ECO:0007669"/>
    <property type="project" value="TreeGrafter"/>
</dbReference>
<feature type="disulfide bond" evidence="17">
    <location>
        <begin position="526"/>
        <end position="535"/>
    </location>
</feature>
<feature type="disulfide bond" evidence="17">
    <location>
        <begin position="496"/>
        <end position="506"/>
    </location>
</feature>
<accession>A0A8W8MG02</accession>
<evidence type="ECO:0000256" key="6">
    <source>
        <dbReference type="ARBA" id="ARBA00022723"/>
    </source>
</evidence>
<dbReference type="PIRSF" id="PIRSF002512">
    <property type="entry name" value="Integrin_B"/>
    <property type="match status" value="1"/>
</dbReference>
<dbReference type="PANTHER" id="PTHR10082:SF60">
    <property type="entry name" value="INTEGRIN BETA-PS"/>
    <property type="match status" value="1"/>
</dbReference>
<keyword evidence="16" id="KW-0325">Glycoprotein</keyword>
<evidence type="ECO:0000256" key="11">
    <source>
        <dbReference type="ARBA" id="ARBA00022889"/>
    </source>
</evidence>
<feature type="disulfide bond" evidence="17">
    <location>
        <begin position="480"/>
        <end position="513"/>
    </location>
</feature>
<keyword evidence="8" id="KW-0677">Repeat</keyword>
<evidence type="ECO:0000256" key="14">
    <source>
        <dbReference type="ARBA" id="ARBA00023136"/>
    </source>
</evidence>
<evidence type="ECO:0000259" key="21">
    <source>
        <dbReference type="SMART" id="SM00181"/>
    </source>
</evidence>
<dbReference type="SMART" id="SM00181">
    <property type="entry name" value="EGF"/>
    <property type="match status" value="3"/>
</dbReference>
<feature type="transmembrane region" description="Helical" evidence="19">
    <location>
        <begin position="716"/>
        <end position="737"/>
    </location>
</feature>
<dbReference type="PROSITE" id="PS52047">
    <property type="entry name" value="I_EGF_2"/>
    <property type="match status" value="2"/>
</dbReference>
<dbReference type="Pfam" id="PF00362">
    <property type="entry name" value="Integrin_beta"/>
    <property type="match status" value="1"/>
</dbReference>
<evidence type="ECO:0000259" key="24">
    <source>
        <dbReference type="SMART" id="SM01242"/>
    </source>
</evidence>
<dbReference type="SMART" id="SM01242">
    <property type="entry name" value="Integrin_B_tail"/>
    <property type="match status" value="1"/>
</dbReference>
<evidence type="ECO:0000256" key="16">
    <source>
        <dbReference type="ARBA" id="ARBA00023180"/>
    </source>
</evidence>
<reference evidence="25" key="1">
    <citation type="submission" date="2022-08" db="UniProtKB">
        <authorList>
            <consortium name="EnsemblMetazoa"/>
        </authorList>
    </citation>
    <scope>IDENTIFICATION</scope>
    <source>
        <strain evidence="25">05x7-T-G4-1.051#20</strain>
    </source>
</reference>
<comment type="subcellular location">
    <subcellularLocation>
        <location evidence="1 18">Cell membrane</location>
        <topology evidence="1 18">Single-pass type I membrane protein</topology>
    </subcellularLocation>
</comment>
<dbReference type="Pfam" id="PF08725">
    <property type="entry name" value="Integrin_b_cyt"/>
    <property type="match status" value="1"/>
</dbReference>
<feature type="chain" id="PRO_5036485103" description="Integrin beta" evidence="20">
    <location>
        <begin position="22"/>
        <end position="802"/>
    </location>
</feature>
<keyword evidence="6" id="KW-0479">Metal-binding</keyword>
<feature type="domain" description="EGF-like" evidence="21">
    <location>
        <begin position="505"/>
        <end position="536"/>
    </location>
</feature>
<feature type="disulfide bond" evidence="17">
    <location>
        <begin position="28"/>
        <end position="37"/>
    </location>
</feature>
<dbReference type="GO" id="GO:0007160">
    <property type="term" value="P:cell-matrix adhesion"/>
    <property type="evidence" value="ECO:0007669"/>
    <property type="project" value="TreeGrafter"/>
</dbReference>
<evidence type="ECO:0000259" key="22">
    <source>
        <dbReference type="SMART" id="SM00187"/>
    </source>
</evidence>
<organism evidence="25 26">
    <name type="scientific">Magallana gigas</name>
    <name type="common">Pacific oyster</name>
    <name type="synonym">Crassostrea gigas</name>
    <dbReference type="NCBI Taxonomy" id="29159"/>
    <lineage>
        <taxon>Eukaryota</taxon>
        <taxon>Metazoa</taxon>
        <taxon>Spiralia</taxon>
        <taxon>Lophotrochozoa</taxon>
        <taxon>Mollusca</taxon>
        <taxon>Bivalvia</taxon>
        <taxon>Autobranchia</taxon>
        <taxon>Pteriomorphia</taxon>
        <taxon>Ostreida</taxon>
        <taxon>Ostreoidea</taxon>
        <taxon>Ostreidae</taxon>
        <taxon>Magallana</taxon>
    </lineage>
</organism>
<dbReference type="SUPFAM" id="SSF69179">
    <property type="entry name" value="Integrin domains"/>
    <property type="match status" value="1"/>
</dbReference>
<dbReference type="InterPro" id="IPR013111">
    <property type="entry name" value="EGF_extracell"/>
</dbReference>
<evidence type="ECO:0000313" key="25">
    <source>
        <dbReference type="EnsemblMetazoa" id="G32776.1:cds"/>
    </source>
</evidence>
<dbReference type="GO" id="GO:0033627">
    <property type="term" value="P:cell adhesion mediated by integrin"/>
    <property type="evidence" value="ECO:0007669"/>
    <property type="project" value="TreeGrafter"/>
</dbReference>
<evidence type="ECO:0000256" key="17">
    <source>
        <dbReference type="PIRSR" id="PIRSR002512-1"/>
    </source>
</evidence>
<feature type="domain" description="EGF-like" evidence="21">
    <location>
        <begin position="582"/>
        <end position="614"/>
    </location>
</feature>
<keyword evidence="4" id="KW-0245">EGF-like domain</keyword>
<dbReference type="InterPro" id="IPR040622">
    <property type="entry name" value="EGF_integrin_1"/>
</dbReference>
<keyword evidence="15 17" id="KW-1015">Disulfide bond</keyword>
<evidence type="ECO:0000313" key="26">
    <source>
        <dbReference type="Proteomes" id="UP000005408"/>
    </source>
</evidence>
<feature type="disulfide bond" evidence="17">
    <location>
        <begin position="560"/>
        <end position="591"/>
    </location>
</feature>
<evidence type="ECO:0000256" key="15">
    <source>
        <dbReference type="ARBA" id="ARBA00023157"/>
    </source>
</evidence>
<evidence type="ECO:0000256" key="4">
    <source>
        <dbReference type="ARBA" id="ARBA00022536"/>
    </source>
</evidence>
<dbReference type="Pfam" id="PF18372">
    <property type="entry name" value="I-EGF_1"/>
    <property type="match status" value="1"/>
</dbReference>
<dbReference type="GO" id="GO:0016477">
    <property type="term" value="P:cell migration"/>
    <property type="evidence" value="ECO:0007669"/>
    <property type="project" value="TreeGrafter"/>
</dbReference>
<feature type="domain" description="Integrin beta subunit cytoplasmic" evidence="23">
    <location>
        <begin position="738"/>
        <end position="782"/>
    </location>
</feature>
<dbReference type="GO" id="GO:0007229">
    <property type="term" value="P:integrin-mediated signaling pathway"/>
    <property type="evidence" value="ECO:0007669"/>
    <property type="project" value="UniProtKB-KW"/>
</dbReference>
<keyword evidence="10" id="KW-0460">Magnesium</keyword>
<dbReference type="SMART" id="SM00187">
    <property type="entry name" value="INB"/>
    <property type="match status" value="1"/>
</dbReference>
<dbReference type="Gene3D" id="1.20.5.100">
    <property type="entry name" value="Cytochrome c1, transmembrane anchor, C-terminal"/>
    <property type="match status" value="1"/>
</dbReference>
<keyword evidence="14 19" id="KW-0472">Membrane</keyword>
<evidence type="ECO:0000256" key="20">
    <source>
        <dbReference type="SAM" id="SignalP"/>
    </source>
</evidence>
<evidence type="ECO:0000259" key="23">
    <source>
        <dbReference type="SMART" id="SM01241"/>
    </source>
</evidence>
<dbReference type="GO" id="GO:0046872">
    <property type="term" value="F:metal ion binding"/>
    <property type="evidence" value="ECO:0007669"/>
    <property type="project" value="UniProtKB-KW"/>
</dbReference>